<dbReference type="PANTHER" id="PTHR48107">
    <property type="entry name" value="NADPH-DEPENDENT ALDEHYDE REDUCTASE-LIKE PROTEIN, CHLOROPLASTIC-RELATED"/>
    <property type="match status" value="1"/>
</dbReference>
<dbReference type="PRINTS" id="PR00080">
    <property type="entry name" value="SDRFAMILY"/>
</dbReference>
<name>A0A835K2Q4_9ROSI</name>
<dbReference type="PANTHER" id="PTHR48107:SF34">
    <property type="entry name" value="CHAIN DEHYDROGENASE, PUTATIVE-RELATED"/>
    <property type="match status" value="1"/>
</dbReference>
<reference evidence="4 5" key="1">
    <citation type="submission" date="2020-10" db="EMBL/GenBank/DDBJ databases">
        <title>Plant Genome Project.</title>
        <authorList>
            <person name="Zhang R.-G."/>
        </authorList>
    </citation>
    <scope>NUCLEOTIDE SEQUENCE [LARGE SCALE GENOMIC DNA]</scope>
    <source>
        <strain evidence="4">FAFU-HL-1</strain>
        <tissue evidence="4">Leaf</tissue>
    </source>
</reference>
<evidence type="ECO:0000313" key="5">
    <source>
        <dbReference type="Proteomes" id="UP000657918"/>
    </source>
</evidence>
<evidence type="ECO:0000256" key="2">
    <source>
        <dbReference type="ARBA" id="ARBA00023002"/>
    </source>
</evidence>
<accession>A0A835K2Q4</accession>
<dbReference type="Proteomes" id="UP000657918">
    <property type="component" value="Chromosome 8"/>
</dbReference>
<evidence type="ECO:0000256" key="1">
    <source>
        <dbReference type="ARBA" id="ARBA00006484"/>
    </source>
</evidence>
<gene>
    <name evidence="4" type="ORF">SADUNF_Sadunf08G0120900</name>
</gene>
<sequence length="909" mass="100284">MEAQRKPQFPPQTQPQQPGKEYVMCPLPQAINPDYKPSAKLNGKVALVTGGDSGIGRSVCYHFALEGATVAFTYVQGIEDRDKDDTLKMLLKVKSGDAGDPIAIATDVSSEEDCKKVVDQVASRYGRIDILVNNAGVQHYTNLVEEITEAWLVRLFRTNIFGYFFMTKHSLKHMKEGSCIINTASVTAYVGSPHQLLDYLSTKGSIVSFTRGLALRLVDQGIRVNGVAPGPIWTPLQPASLPAYEVEYLGSDVPMRRAGQPYEIAPSYVFLASNQCSSYMTGQVLHPNGVQLVDKGIRVNAVPRCPVWTRLQPASMPSERVKSLGAEVPMGNAAQPREVAPSFVFLANFKQIMEAQRKPQFPPQTQPQQPGKEYVMCPLPQAINPDYKPSAKLNGKVALVTGGDSGIGRSVCYHFALEGATVAFTYVQGIEDRDKDETLKMLLKAKSSDAGDPIAIATDVSSEEDCKKVVDQVASRYGRIDILVNNAGVQHYTNLVEEITEAWLVRLFRTNIFGYFFMTKHSLKHMKEGSCIINTASVTAYIGSPHQLLDYLSTKGSIVSFTRGLALRLVDQGIRVNGVAPGPIWTPLQPSSQPAYEVEYLGSDVPMRRAGQPYEIAPSYVFLASNQCSAYMTGQVLHPNGICSSYMTGQVLHPNGIFPNAMLVYFWRGRTALVIGGDSGVGRSVCYHSTLEGEIVAFTFAKAIDAKDPISIAADLGFDKNCQGVVDQVVGGHDQIDTGVQLVDKGIRVNVNALFLCNFDFKHQALQGGTSSFFLLEMQITRRIHIVIYRNLFKQFIVTKRKGRKPTSTWFLHSTSLASYAFLDDKVKQSQATRSKLHGINDLSVKRGEKKGTYQHVVSLRVLINWLKYFNDKENIGKRQNLRFNILEPIYYGNGGYVKTSVVSEPTYG</sequence>
<dbReference type="AlphaFoldDB" id="A0A835K2Q4"/>
<dbReference type="SUPFAM" id="SSF51735">
    <property type="entry name" value="NAD(P)-binding Rossmann-fold domains"/>
    <property type="match status" value="4"/>
</dbReference>
<evidence type="ECO:0000313" key="4">
    <source>
        <dbReference type="EMBL" id="KAF9677564.1"/>
    </source>
</evidence>
<organism evidence="4 5">
    <name type="scientific">Salix dunnii</name>
    <dbReference type="NCBI Taxonomy" id="1413687"/>
    <lineage>
        <taxon>Eukaryota</taxon>
        <taxon>Viridiplantae</taxon>
        <taxon>Streptophyta</taxon>
        <taxon>Embryophyta</taxon>
        <taxon>Tracheophyta</taxon>
        <taxon>Spermatophyta</taxon>
        <taxon>Magnoliopsida</taxon>
        <taxon>eudicotyledons</taxon>
        <taxon>Gunneridae</taxon>
        <taxon>Pentapetalae</taxon>
        <taxon>rosids</taxon>
        <taxon>fabids</taxon>
        <taxon>Malpighiales</taxon>
        <taxon>Salicaceae</taxon>
        <taxon>Saliceae</taxon>
        <taxon>Salix</taxon>
    </lineage>
</organism>
<dbReference type="OrthoDB" id="47007at2759"/>
<dbReference type="Gene3D" id="3.40.50.720">
    <property type="entry name" value="NAD(P)-binding Rossmann-like Domain"/>
    <property type="match status" value="3"/>
</dbReference>
<dbReference type="InterPro" id="IPR002347">
    <property type="entry name" value="SDR_fam"/>
</dbReference>
<feature type="region of interest" description="Disordered" evidence="3">
    <location>
        <begin position="1"/>
        <end position="21"/>
    </location>
</feature>
<comment type="caution">
    <text evidence="4">The sequence shown here is derived from an EMBL/GenBank/DDBJ whole genome shotgun (WGS) entry which is preliminary data.</text>
</comment>
<keyword evidence="2" id="KW-0560">Oxidoreductase</keyword>
<dbReference type="InterPro" id="IPR036291">
    <property type="entry name" value="NAD(P)-bd_dom_sf"/>
</dbReference>
<dbReference type="PRINTS" id="PR00081">
    <property type="entry name" value="GDHRDH"/>
</dbReference>
<dbReference type="EMBL" id="JADGMS010000008">
    <property type="protein sequence ID" value="KAF9677564.1"/>
    <property type="molecule type" value="Genomic_DNA"/>
</dbReference>
<keyword evidence="5" id="KW-1185">Reference proteome</keyword>
<protein>
    <submittedName>
        <fullName evidence="4">Uncharacterized protein</fullName>
    </submittedName>
</protein>
<proteinExistence type="inferred from homology"/>
<comment type="similarity">
    <text evidence="1">Belongs to the short-chain dehydrogenases/reductases (SDR) family.</text>
</comment>
<evidence type="ECO:0000256" key="3">
    <source>
        <dbReference type="SAM" id="MobiDB-lite"/>
    </source>
</evidence>
<dbReference type="GO" id="GO:0016614">
    <property type="term" value="F:oxidoreductase activity, acting on CH-OH group of donors"/>
    <property type="evidence" value="ECO:0007669"/>
    <property type="project" value="UniProtKB-ARBA"/>
</dbReference>
<dbReference type="Pfam" id="PF13561">
    <property type="entry name" value="adh_short_C2"/>
    <property type="match status" value="2"/>
</dbReference>
<dbReference type="FunFam" id="3.40.50.720:FF:000084">
    <property type="entry name" value="Short-chain dehydrogenase reductase"/>
    <property type="match status" value="2"/>
</dbReference>